<dbReference type="InterPro" id="IPR002241">
    <property type="entry name" value="Glyco_hydro_27"/>
</dbReference>
<comment type="catalytic activity">
    <reaction evidence="5">
        <text>Hydrolysis of terminal, non-reducing alpha-D-galactose residues in alpha-D-galactosides, including galactose oligosaccharides, galactomannans and galactolipids.</text>
        <dbReference type="EC" id="3.2.1.22"/>
    </reaction>
</comment>
<evidence type="ECO:0000256" key="4">
    <source>
        <dbReference type="ARBA" id="ARBA00023295"/>
    </source>
</evidence>
<dbReference type="CDD" id="cd14792">
    <property type="entry name" value="GH27"/>
    <property type="match status" value="1"/>
</dbReference>
<protein>
    <recommendedName>
        <fullName evidence="5">Alpha-galactosidase</fullName>
        <ecNumber evidence="5">3.2.1.22</ecNumber>
    </recommendedName>
    <alternativeName>
        <fullName evidence="5">Melibiase</fullName>
    </alternativeName>
</protein>
<proteinExistence type="inferred from homology"/>
<dbReference type="Pfam" id="PF16499">
    <property type="entry name" value="Melibiase_2"/>
    <property type="match status" value="1"/>
</dbReference>
<dbReference type="EMBL" id="JYJG01000212">
    <property type="protein sequence ID" value="KJK45438.1"/>
    <property type="molecule type" value="Genomic_DNA"/>
</dbReference>
<keyword evidence="8" id="KW-1185">Reference proteome</keyword>
<gene>
    <name evidence="7" type="ORF">UK23_26355</name>
</gene>
<dbReference type="PATRIC" id="fig|68170.10.peg.6538"/>
<dbReference type="AlphaFoldDB" id="A0A0F0GVK4"/>
<dbReference type="EC" id="3.2.1.22" evidence="5"/>
<sequence length="402" mass="44069">MVSRRRWLVPAALVVLIGVTAWYVRPVQDTTTPPPPPSGQAGPPMGWNSWNRFGCGINEQLIRNQADALVKSGMRDAGYVHVVVDDCWMANERDGDGRLQADPTTFPSGMKALGDYLHSHGLKFGIYSSAGSTTCEGRPASRDHEEVDAKTFADWGADFLKYDYCESKAGDRPMGEPAKERYEKMGAALRATGRQIVYSVVEWGDEKPWEWAADTGATMWRTTRDIKPNWPNITGILDQQVGLERYARPGAWNDPDMLQVGNGLSEDENQFHMTMWSLLNAPLMAGNDITAMDRATAGTLLNRAVLDVQHDFGKGQGHRLRQDGDTEVWAKGMSDGSVVVALLNRGTEPAVVSVLTSQIGLPPAESYRVLDLWNGEQPATPGPLGGEVAGHGVLALRVWPLR</sequence>
<dbReference type="FunFam" id="3.20.20.70:FF:000197">
    <property type="entry name" value="Alpha-galactosidase"/>
    <property type="match status" value="1"/>
</dbReference>
<evidence type="ECO:0000313" key="8">
    <source>
        <dbReference type="Proteomes" id="UP000033393"/>
    </source>
</evidence>
<keyword evidence="3 5" id="KW-0378">Hydrolase</keyword>
<dbReference type="InterPro" id="IPR041233">
    <property type="entry name" value="Melibiase_C"/>
</dbReference>
<evidence type="ECO:0000256" key="1">
    <source>
        <dbReference type="ARBA" id="ARBA00009743"/>
    </source>
</evidence>
<reference evidence="7 8" key="1">
    <citation type="submission" date="2015-02" db="EMBL/GenBank/DDBJ databases">
        <authorList>
            <person name="Ju K.-S."/>
            <person name="Doroghazi J.R."/>
            <person name="Metcalf W."/>
        </authorList>
    </citation>
    <scope>NUCLEOTIDE SEQUENCE [LARGE SCALE GENOMIC DNA]</scope>
    <source>
        <strain evidence="7 8">NRRL B-16140</strain>
    </source>
</reference>
<comment type="similarity">
    <text evidence="1 5">Belongs to the glycosyl hydrolase 27 family.</text>
</comment>
<comment type="caution">
    <text evidence="7">The sequence shown here is derived from an EMBL/GenBank/DDBJ whole genome shotgun (WGS) entry which is preliminary data.</text>
</comment>
<dbReference type="InterPro" id="IPR000111">
    <property type="entry name" value="Glyco_hydro_27/36_CS"/>
</dbReference>
<evidence type="ECO:0000259" key="6">
    <source>
        <dbReference type="Pfam" id="PF17801"/>
    </source>
</evidence>
<evidence type="ECO:0000256" key="5">
    <source>
        <dbReference type="RuleBase" id="RU361168"/>
    </source>
</evidence>
<dbReference type="OrthoDB" id="9807519at2"/>
<dbReference type="PANTHER" id="PTHR11452:SF75">
    <property type="entry name" value="ALPHA-GALACTOSIDASE MEL1"/>
    <property type="match status" value="1"/>
</dbReference>
<dbReference type="InterPro" id="IPR013785">
    <property type="entry name" value="Aldolase_TIM"/>
</dbReference>
<keyword evidence="4 5" id="KW-0326">Glycosidase</keyword>
<dbReference type="PANTHER" id="PTHR11452">
    <property type="entry name" value="ALPHA-GALACTOSIDASE/ALPHA-N-ACETYLGALACTOSAMINIDASE"/>
    <property type="match status" value="1"/>
</dbReference>
<keyword evidence="2" id="KW-0732">Signal</keyword>
<evidence type="ECO:0000256" key="3">
    <source>
        <dbReference type="ARBA" id="ARBA00022801"/>
    </source>
</evidence>
<dbReference type="Gene3D" id="3.20.20.70">
    <property type="entry name" value="Aldolase class I"/>
    <property type="match status" value="1"/>
</dbReference>
<dbReference type="Gene3D" id="2.60.40.1180">
    <property type="entry name" value="Golgi alpha-mannosidase II"/>
    <property type="match status" value="1"/>
</dbReference>
<dbReference type="SUPFAM" id="SSF51445">
    <property type="entry name" value="(Trans)glycosidases"/>
    <property type="match status" value="1"/>
</dbReference>
<organism evidence="7 8">
    <name type="scientific">Lentzea aerocolonigenes</name>
    <name type="common">Lechevalieria aerocolonigenes</name>
    <name type="synonym">Saccharothrix aerocolonigenes</name>
    <dbReference type="NCBI Taxonomy" id="68170"/>
    <lineage>
        <taxon>Bacteria</taxon>
        <taxon>Bacillati</taxon>
        <taxon>Actinomycetota</taxon>
        <taxon>Actinomycetes</taxon>
        <taxon>Pseudonocardiales</taxon>
        <taxon>Pseudonocardiaceae</taxon>
        <taxon>Lentzea</taxon>
    </lineage>
</organism>
<dbReference type="SUPFAM" id="SSF51011">
    <property type="entry name" value="Glycosyl hydrolase domain"/>
    <property type="match status" value="1"/>
</dbReference>
<evidence type="ECO:0000313" key="7">
    <source>
        <dbReference type="EMBL" id="KJK45438.1"/>
    </source>
</evidence>
<dbReference type="GO" id="GO:0004557">
    <property type="term" value="F:alpha-galactosidase activity"/>
    <property type="evidence" value="ECO:0007669"/>
    <property type="project" value="UniProtKB-EC"/>
</dbReference>
<name>A0A0F0GVK4_LENAE</name>
<dbReference type="PROSITE" id="PS00512">
    <property type="entry name" value="ALPHA_GALACTOSIDASE"/>
    <property type="match status" value="1"/>
</dbReference>
<dbReference type="Proteomes" id="UP000033393">
    <property type="component" value="Unassembled WGS sequence"/>
</dbReference>
<dbReference type="RefSeq" id="WP_052685062.1">
    <property type="nucleotide sequence ID" value="NZ_JYJG01000212.1"/>
</dbReference>
<feature type="domain" description="Alpha galactosidase C-terminal" evidence="6">
    <location>
        <begin position="323"/>
        <end position="398"/>
    </location>
</feature>
<evidence type="ECO:0000256" key="2">
    <source>
        <dbReference type="ARBA" id="ARBA00022729"/>
    </source>
</evidence>
<keyword evidence="5" id="KW-1015">Disulfide bond</keyword>
<accession>A0A0F0GVK4</accession>
<dbReference type="Pfam" id="PF17801">
    <property type="entry name" value="Melibiase_C"/>
    <property type="match status" value="1"/>
</dbReference>
<dbReference type="InterPro" id="IPR017853">
    <property type="entry name" value="GH"/>
</dbReference>
<dbReference type="InterPro" id="IPR013780">
    <property type="entry name" value="Glyco_hydro_b"/>
</dbReference>
<dbReference type="PRINTS" id="PR00740">
    <property type="entry name" value="GLHYDRLASE27"/>
</dbReference>
<dbReference type="GO" id="GO:0005975">
    <property type="term" value="P:carbohydrate metabolic process"/>
    <property type="evidence" value="ECO:0007669"/>
    <property type="project" value="InterPro"/>
</dbReference>